<evidence type="ECO:0000256" key="3">
    <source>
        <dbReference type="ARBA" id="ARBA00023125"/>
    </source>
</evidence>
<comment type="subcellular location">
    <subcellularLocation>
        <location evidence="1">Nucleus</location>
    </subcellularLocation>
</comment>
<dbReference type="Proteomes" id="UP001234989">
    <property type="component" value="Chromosome 3"/>
</dbReference>
<evidence type="ECO:0000256" key="1">
    <source>
        <dbReference type="ARBA" id="ARBA00004123"/>
    </source>
</evidence>
<reference evidence="9" key="1">
    <citation type="submission" date="2023-08" db="EMBL/GenBank/DDBJ databases">
        <title>A de novo genome assembly of Solanum verrucosum Schlechtendal, a Mexican diploid species geographically isolated from the other diploid A-genome species in potato relatives.</title>
        <authorList>
            <person name="Hosaka K."/>
        </authorList>
    </citation>
    <scope>NUCLEOTIDE SEQUENCE</scope>
    <source>
        <tissue evidence="9">Young leaves</tissue>
    </source>
</reference>
<proteinExistence type="predicted"/>
<evidence type="ECO:0000256" key="6">
    <source>
        <dbReference type="SAM" id="Coils"/>
    </source>
</evidence>
<dbReference type="GO" id="GO:0005634">
    <property type="term" value="C:nucleus"/>
    <property type="evidence" value="ECO:0007669"/>
    <property type="project" value="UniProtKB-SubCell"/>
</dbReference>
<evidence type="ECO:0000259" key="8">
    <source>
        <dbReference type="PROSITE" id="PS50066"/>
    </source>
</evidence>
<dbReference type="AlphaFoldDB" id="A0AAF0QAD1"/>
<feature type="region of interest" description="Disordered" evidence="7">
    <location>
        <begin position="148"/>
        <end position="178"/>
    </location>
</feature>
<evidence type="ECO:0000256" key="2">
    <source>
        <dbReference type="ARBA" id="ARBA00023015"/>
    </source>
</evidence>
<feature type="coiled-coil region" evidence="6">
    <location>
        <begin position="86"/>
        <end position="113"/>
    </location>
</feature>
<protein>
    <recommendedName>
        <fullName evidence="8">MADS-box domain-containing protein</fullName>
    </recommendedName>
</protein>
<accession>A0AAF0QAD1</accession>
<organism evidence="9 10">
    <name type="scientific">Solanum verrucosum</name>
    <dbReference type="NCBI Taxonomy" id="315347"/>
    <lineage>
        <taxon>Eukaryota</taxon>
        <taxon>Viridiplantae</taxon>
        <taxon>Streptophyta</taxon>
        <taxon>Embryophyta</taxon>
        <taxon>Tracheophyta</taxon>
        <taxon>Spermatophyta</taxon>
        <taxon>Magnoliopsida</taxon>
        <taxon>eudicotyledons</taxon>
        <taxon>Gunneridae</taxon>
        <taxon>Pentapetalae</taxon>
        <taxon>asterids</taxon>
        <taxon>lamiids</taxon>
        <taxon>Solanales</taxon>
        <taxon>Solanaceae</taxon>
        <taxon>Solanoideae</taxon>
        <taxon>Solaneae</taxon>
        <taxon>Solanum</taxon>
    </lineage>
</organism>
<keyword evidence="6" id="KW-0175">Coiled coil</keyword>
<feature type="domain" description="MADS-box" evidence="8">
    <location>
        <begin position="10"/>
        <end position="49"/>
    </location>
</feature>
<dbReference type="SUPFAM" id="SSF55455">
    <property type="entry name" value="SRF-like"/>
    <property type="match status" value="1"/>
</dbReference>
<dbReference type="GO" id="GO:0003677">
    <property type="term" value="F:DNA binding"/>
    <property type="evidence" value="ECO:0007669"/>
    <property type="project" value="UniProtKB-KW"/>
</dbReference>
<evidence type="ECO:0000313" key="10">
    <source>
        <dbReference type="Proteomes" id="UP001234989"/>
    </source>
</evidence>
<keyword evidence="4" id="KW-0804">Transcription</keyword>
<name>A0AAF0QAD1_SOLVR</name>
<keyword evidence="5" id="KW-0539">Nucleus</keyword>
<evidence type="ECO:0000256" key="7">
    <source>
        <dbReference type="SAM" id="MobiDB-lite"/>
    </source>
</evidence>
<keyword evidence="3" id="KW-0238">DNA-binding</keyword>
<dbReference type="Pfam" id="PF00319">
    <property type="entry name" value="SRF-TF"/>
    <property type="match status" value="1"/>
</dbReference>
<dbReference type="Gene3D" id="3.40.1810.10">
    <property type="entry name" value="Transcription factor, MADS-box"/>
    <property type="match status" value="1"/>
</dbReference>
<dbReference type="InterPro" id="IPR036879">
    <property type="entry name" value="TF_MADSbox_sf"/>
</dbReference>
<keyword evidence="10" id="KW-1185">Reference proteome</keyword>
<dbReference type="PROSITE" id="PS50066">
    <property type="entry name" value="MADS_BOX_2"/>
    <property type="match status" value="1"/>
</dbReference>
<gene>
    <name evidence="9" type="ORF">MTR67_013332</name>
</gene>
<dbReference type="GO" id="GO:0046983">
    <property type="term" value="F:protein dimerization activity"/>
    <property type="evidence" value="ECO:0007669"/>
    <property type="project" value="InterPro"/>
</dbReference>
<sequence>MSNTEHESDRELSDDSNTKNSLYKKIANLSKKAQELSILCDIPLGLIIFCPGEVILWPTETQVKERFEKYLSFPEFLRMPNLVTHESNLDKMMKAQEENIKKMEQNNKEKKTELLFNEVVEGKSFYELDVEELKGLINLVALKKTKVDERKKQLHEQDEPIKGNDNNIEEKKDERLKN</sequence>
<keyword evidence="2" id="KW-0805">Transcription regulation</keyword>
<evidence type="ECO:0000256" key="4">
    <source>
        <dbReference type="ARBA" id="ARBA00023163"/>
    </source>
</evidence>
<evidence type="ECO:0000313" key="9">
    <source>
        <dbReference type="EMBL" id="WMV19947.1"/>
    </source>
</evidence>
<dbReference type="EMBL" id="CP133614">
    <property type="protein sequence ID" value="WMV19947.1"/>
    <property type="molecule type" value="Genomic_DNA"/>
</dbReference>
<evidence type="ECO:0000256" key="5">
    <source>
        <dbReference type="ARBA" id="ARBA00023242"/>
    </source>
</evidence>
<dbReference type="InterPro" id="IPR002100">
    <property type="entry name" value="TF_MADSbox"/>
</dbReference>